<dbReference type="AlphaFoldDB" id="A0A437QER1"/>
<evidence type="ECO:0000256" key="1">
    <source>
        <dbReference type="ARBA" id="ARBA00006018"/>
    </source>
</evidence>
<dbReference type="GO" id="GO:0005506">
    <property type="term" value="F:iron ion binding"/>
    <property type="evidence" value="ECO:0007669"/>
    <property type="project" value="TreeGrafter"/>
</dbReference>
<dbReference type="InterPro" id="IPR019812">
    <property type="entry name" value="Hydgase_assmbl_chp_CS"/>
</dbReference>
<name>A0A437QER1_9GAMM</name>
<dbReference type="RefSeq" id="WP_127693102.1">
    <property type="nucleotide sequence ID" value="NZ_SACQ01000001.1"/>
</dbReference>
<dbReference type="EMBL" id="SACQ01000001">
    <property type="protein sequence ID" value="RVU32935.1"/>
    <property type="molecule type" value="Genomic_DNA"/>
</dbReference>
<dbReference type="PRINTS" id="PR00445">
    <property type="entry name" value="HUPFHYPC"/>
</dbReference>
<proteinExistence type="inferred from homology"/>
<dbReference type="Proteomes" id="UP000282818">
    <property type="component" value="Unassembled WGS sequence"/>
</dbReference>
<dbReference type="Gene3D" id="2.30.30.140">
    <property type="match status" value="1"/>
</dbReference>
<keyword evidence="3" id="KW-1185">Reference proteome</keyword>
<protein>
    <submittedName>
        <fullName evidence="2">HypC/HybG/HupF family hydrogenase formation chaperone</fullName>
    </submittedName>
</protein>
<evidence type="ECO:0000313" key="3">
    <source>
        <dbReference type="Proteomes" id="UP000282818"/>
    </source>
</evidence>
<dbReference type="PANTHER" id="PTHR35177:SF1">
    <property type="entry name" value="HYDROGENASE MATURATION FACTOR HYPC"/>
    <property type="match status" value="1"/>
</dbReference>
<dbReference type="PANTHER" id="PTHR35177">
    <property type="entry name" value="HYDROGENASE MATURATION FACTOR HYBG"/>
    <property type="match status" value="1"/>
</dbReference>
<comment type="caution">
    <text evidence="2">The sequence shown here is derived from an EMBL/GenBank/DDBJ whole genome shotgun (WGS) entry which is preliminary data.</text>
</comment>
<accession>A0A437QER1</accession>
<dbReference type="InterPro" id="IPR001109">
    <property type="entry name" value="Hydrogenase_HupF/HypC"/>
</dbReference>
<dbReference type="Pfam" id="PF01455">
    <property type="entry name" value="HupF_HypC"/>
    <property type="match status" value="1"/>
</dbReference>
<reference evidence="2 3" key="1">
    <citation type="submission" date="2019-01" db="EMBL/GenBank/DDBJ databases">
        <authorList>
            <person name="Chen W.-M."/>
        </authorList>
    </citation>
    <scope>NUCLEOTIDE SEQUENCE [LARGE SCALE GENOMIC DNA]</scope>
    <source>
        <strain evidence="2 3">HPM-16</strain>
    </source>
</reference>
<dbReference type="SUPFAM" id="SSF159127">
    <property type="entry name" value="HupF/HypC-like"/>
    <property type="match status" value="1"/>
</dbReference>
<evidence type="ECO:0000313" key="2">
    <source>
        <dbReference type="EMBL" id="RVU32935.1"/>
    </source>
</evidence>
<dbReference type="PROSITE" id="PS01097">
    <property type="entry name" value="HUPF_HYPC"/>
    <property type="match status" value="1"/>
</dbReference>
<comment type="similarity">
    <text evidence="1">Belongs to the HupF/HypC family.</text>
</comment>
<organism evidence="2 3">
    <name type="scientific">Neptunomonas marina</name>
    <dbReference type="NCBI Taxonomy" id="1815562"/>
    <lineage>
        <taxon>Bacteria</taxon>
        <taxon>Pseudomonadati</taxon>
        <taxon>Pseudomonadota</taxon>
        <taxon>Gammaproteobacteria</taxon>
        <taxon>Oceanospirillales</taxon>
        <taxon>Oceanospirillaceae</taxon>
        <taxon>Neptunomonas</taxon>
    </lineage>
</organism>
<sequence length="100" mass="10802">MCIGIPMQIQAVDELSAHCTADATEQQVDLSLVGTQPVGTWVLVFLGAAREVISADRAQQVTQALDAMQQVAQGNTDGLDALFADLTNREPMLPEHLRKK</sequence>
<dbReference type="NCBIfam" id="TIGR00074">
    <property type="entry name" value="hypC_hupF"/>
    <property type="match status" value="1"/>
</dbReference>
<dbReference type="GO" id="GO:1902670">
    <property type="term" value="F:carbon dioxide binding"/>
    <property type="evidence" value="ECO:0007669"/>
    <property type="project" value="TreeGrafter"/>
</dbReference>
<dbReference type="GO" id="GO:0051604">
    <property type="term" value="P:protein maturation"/>
    <property type="evidence" value="ECO:0007669"/>
    <property type="project" value="TreeGrafter"/>
</dbReference>
<gene>
    <name evidence="2" type="primary">hypC</name>
    <name evidence="2" type="ORF">EOE65_04590</name>
</gene>